<evidence type="ECO:0000313" key="2">
    <source>
        <dbReference type="Proteomes" id="UP000814140"/>
    </source>
</evidence>
<name>A0ACB8SVB5_9AGAM</name>
<sequence length="139" mass="15185">MSWCPVLRAGSRRPHLLLVARRAVSTSSTPPTKHTFIVYAPDKTDEGTLERRLSVRPSHLVGVSGMRERGLVKFGGAMLTPESVAGPKKMVGSVMFYEAASLDEVRAAVEGDIYYTSGVWDPERIVIQPFAAAMPWPGN</sequence>
<dbReference type="EMBL" id="MU277219">
    <property type="protein sequence ID" value="KAI0060395.1"/>
    <property type="molecule type" value="Genomic_DNA"/>
</dbReference>
<evidence type="ECO:0000313" key="1">
    <source>
        <dbReference type="EMBL" id="KAI0060395.1"/>
    </source>
</evidence>
<reference evidence="1" key="1">
    <citation type="submission" date="2021-03" db="EMBL/GenBank/DDBJ databases">
        <authorList>
            <consortium name="DOE Joint Genome Institute"/>
            <person name="Ahrendt S."/>
            <person name="Looney B.P."/>
            <person name="Miyauchi S."/>
            <person name="Morin E."/>
            <person name="Drula E."/>
            <person name="Courty P.E."/>
            <person name="Chicoki N."/>
            <person name="Fauchery L."/>
            <person name="Kohler A."/>
            <person name="Kuo A."/>
            <person name="Labutti K."/>
            <person name="Pangilinan J."/>
            <person name="Lipzen A."/>
            <person name="Riley R."/>
            <person name="Andreopoulos W."/>
            <person name="He G."/>
            <person name="Johnson J."/>
            <person name="Barry K.W."/>
            <person name="Grigoriev I.V."/>
            <person name="Nagy L."/>
            <person name="Hibbett D."/>
            <person name="Henrissat B."/>
            <person name="Matheny P.B."/>
            <person name="Labbe J."/>
            <person name="Martin F."/>
        </authorList>
    </citation>
    <scope>NUCLEOTIDE SEQUENCE</scope>
    <source>
        <strain evidence="1">HHB10654</strain>
    </source>
</reference>
<accession>A0ACB8SVB5</accession>
<organism evidence="1 2">
    <name type="scientific">Artomyces pyxidatus</name>
    <dbReference type="NCBI Taxonomy" id="48021"/>
    <lineage>
        <taxon>Eukaryota</taxon>
        <taxon>Fungi</taxon>
        <taxon>Dikarya</taxon>
        <taxon>Basidiomycota</taxon>
        <taxon>Agaricomycotina</taxon>
        <taxon>Agaricomycetes</taxon>
        <taxon>Russulales</taxon>
        <taxon>Auriscalpiaceae</taxon>
        <taxon>Artomyces</taxon>
    </lineage>
</organism>
<reference evidence="1" key="2">
    <citation type="journal article" date="2022" name="New Phytol.">
        <title>Evolutionary transition to the ectomycorrhizal habit in the genomes of a hyperdiverse lineage of mushroom-forming fungi.</title>
        <authorList>
            <person name="Looney B."/>
            <person name="Miyauchi S."/>
            <person name="Morin E."/>
            <person name="Drula E."/>
            <person name="Courty P.E."/>
            <person name="Kohler A."/>
            <person name="Kuo A."/>
            <person name="LaButti K."/>
            <person name="Pangilinan J."/>
            <person name="Lipzen A."/>
            <person name="Riley R."/>
            <person name="Andreopoulos W."/>
            <person name="He G."/>
            <person name="Johnson J."/>
            <person name="Nolan M."/>
            <person name="Tritt A."/>
            <person name="Barry K.W."/>
            <person name="Grigoriev I.V."/>
            <person name="Nagy L.G."/>
            <person name="Hibbett D."/>
            <person name="Henrissat B."/>
            <person name="Matheny P.B."/>
            <person name="Labbe J."/>
            <person name="Martin F.M."/>
        </authorList>
    </citation>
    <scope>NUCLEOTIDE SEQUENCE</scope>
    <source>
        <strain evidence="1">HHB10654</strain>
    </source>
</reference>
<proteinExistence type="predicted"/>
<gene>
    <name evidence="1" type="ORF">BV25DRAFT_1807433</name>
</gene>
<protein>
    <submittedName>
        <fullName evidence="1">Uncharacterized protein</fullName>
    </submittedName>
</protein>
<comment type="caution">
    <text evidence="1">The sequence shown here is derived from an EMBL/GenBank/DDBJ whole genome shotgun (WGS) entry which is preliminary data.</text>
</comment>
<keyword evidence="2" id="KW-1185">Reference proteome</keyword>
<dbReference type="Proteomes" id="UP000814140">
    <property type="component" value="Unassembled WGS sequence"/>
</dbReference>